<evidence type="ECO:0000313" key="2">
    <source>
        <dbReference type="Proteomes" id="UP000655830"/>
    </source>
</evidence>
<keyword evidence="2" id="KW-1185">Reference proteome</keyword>
<organism evidence="1 2">
    <name type="scientific">Zhenhengia yiwuensis</name>
    <dbReference type="NCBI Taxonomy" id="2763666"/>
    <lineage>
        <taxon>Bacteria</taxon>
        <taxon>Bacillati</taxon>
        <taxon>Bacillota</taxon>
        <taxon>Clostridia</taxon>
        <taxon>Lachnospirales</taxon>
        <taxon>Lachnospiraceae</taxon>
        <taxon>Zhenhengia</taxon>
    </lineage>
</organism>
<proteinExistence type="predicted"/>
<dbReference type="EMBL" id="JACRSY010000069">
    <property type="protein sequence ID" value="MBC8581658.1"/>
    <property type="molecule type" value="Genomic_DNA"/>
</dbReference>
<dbReference type="RefSeq" id="WP_249334689.1">
    <property type="nucleotide sequence ID" value="NZ_JACRSY010000069.1"/>
</dbReference>
<name>A0A926EP89_9FIRM</name>
<accession>A0A926EP89</accession>
<gene>
    <name evidence="1" type="ORF">H8718_19450</name>
</gene>
<evidence type="ECO:0000313" key="1">
    <source>
        <dbReference type="EMBL" id="MBC8581658.1"/>
    </source>
</evidence>
<dbReference type="AlphaFoldDB" id="A0A926EP89"/>
<comment type="caution">
    <text evidence="1">The sequence shown here is derived from an EMBL/GenBank/DDBJ whole genome shotgun (WGS) entry which is preliminary data.</text>
</comment>
<reference evidence="1" key="1">
    <citation type="submission" date="2020-08" db="EMBL/GenBank/DDBJ databases">
        <title>Genome public.</title>
        <authorList>
            <person name="Liu C."/>
            <person name="Sun Q."/>
        </authorList>
    </citation>
    <scope>NUCLEOTIDE SEQUENCE</scope>
    <source>
        <strain evidence="1">NSJ-12</strain>
    </source>
</reference>
<sequence>MKKYSFAKFMLIIVILSIPLYLMASALNTTKDLNNFYEEIVNIQNQLNGLSQSLYIADQKGESSTSLRQSLSVYNAKIKNLNLKIFDYAANNDISSINKIRLETLIIAIELLNDLNLILNELSINKDYEIEYKLFKSFFSTNELLTQSLSAFPL</sequence>
<dbReference type="Proteomes" id="UP000655830">
    <property type="component" value="Unassembled WGS sequence"/>
</dbReference>
<protein>
    <submittedName>
        <fullName evidence="1">Uncharacterized protein</fullName>
    </submittedName>
</protein>